<organism evidence="5">
    <name type="scientific">Cucumis melo subsp. melo</name>
    <dbReference type="NCBI Taxonomy" id="412675"/>
    <lineage>
        <taxon>Eukaryota</taxon>
        <taxon>Viridiplantae</taxon>
        <taxon>Streptophyta</taxon>
        <taxon>Embryophyta</taxon>
        <taxon>Tracheophyta</taxon>
        <taxon>Spermatophyta</taxon>
        <taxon>Magnoliopsida</taxon>
        <taxon>eudicotyledons</taxon>
        <taxon>Gunneridae</taxon>
        <taxon>Pentapetalae</taxon>
        <taxon>rosids</taxon>
        <taxon>fabids</taxon>
        <taxon>Cucurbitales</taxon>
        <taxon>Cucurbitaceae</taxon>
        <taxon>Benincaseae</taxon>
        <taxon>Cucumis</taxon>
    </lineage>
</organism>
<proteinExistence type="inferred from homology"/>
<dbReference type="EMBL" id="HM854778">
    <property type="protein sequence ID" value="ADN33960.1"/>
    <property type="molecule type" value="Genomic_DNA"/>
</dbReference>
<dbReference type="Gene3D" id="3.30.559.10">
    <property type="entry name" value="Chloramphenicol acetyltransferase-like domain"/>
    <property type="match status" value="3"/>
</dbReference>
<dbReference type="PANTHER" id="PTHR31623:SF25">
    <property type="entry name" value="VINORINE SYNTHASE-LIKE"/>
    <property type="match status" value="1"/>
</dbReference>
<protein>
    <submittedName>
        <fullName evidence="5">Anthranilate N-benzoyltransferase</fullName>
    </submittedName>
</protein>
<evidence type="ECO:0000313" key="5">
    <source>
        <dbReference type="EMBL" id="ADN33960.1"/>
    </source>
</evidence>
<evidence type="ECO:0000256" key="2">
    <source>
        <dbReference type="ARBA" id="ARBA00022679"/>
    </source>
</evidence>
<sequence>MEMNNSFNVEIISTEIIKPSSPTPSTHQHHKLSFLDQFAPGSYTPLLFFYPGGGDDHIDRCRKLKESLAETLSRFYLLAGTLVEAYLVECNDEGVPFSEARVSGHLSEVMENPNDVVSLHRLLPFHPDVVLERECILGVQYNVFECGGAVIAVCVTHKVVDGTSTTMFTKAWASTCRGDNKYPIVPTFDSTKLFPAMEIRGRNKRHPPMHKIVTRRFIFNKSNIAALKKQANSAALFLNQRPPSRVESVSGFLWNRFIALSHKKTPTKAKRFAVIQAVNLRNRMNPPLPQHSFGNIWWFATADVPIDEKQDFPSLVGKIREAIKEIDDEYTKTRLAHVSERDLQALSQKGLLGVNVELPFCEHCIMGKSTRVKFARGKHTTKETIKPSSPTPSTHRHHKLSFLDQFAPASYTPLLFFYPGDADHRDRCRKLKESLAETLSRFYLLAGTLVEDYLVECNDEGVAFSEARVSGSLSEVMENPNDVASLHRLLPFHPDAVLERECILGVQYNVFECGGAVIGLCVTHKVVDGTSASMFTKAWASTCRGDSRK</sequence>
<dbReference type="GO" id="GO:0016746">
    <property type="term" value="F:acyltransferase activity"/>
    <property type="evidence" value="ECO:0007669"/>
    <property type="project" value="UniProtKB-KW"/>
</dbReference>
<accession>E5GBW1</accession>
<evidence type="ECO:0000256" key="1">
    <source>
        <dbReference type="ARBA" id="ARBA00009861"/>
    </source>
</evidence>
<feature type="region of interest" description="Disordered" evidence="4">
    <location>
        <begin position="378"/>
        <end position="397"/>
    </location>
</feature>
<comment type="similarity">
    <text evidence="1">Belongs to the plant acyltransferase family.</text>
</comment>
<dbReference type="Pfam" id="PF02458">
    <property type="entry name" value="Transferase"/>
    <property type="match status" value="2"/>
</dbReference>
<evidence type="ECO:0000256" key="4">
    <source>
        <dbReference type="SAM" id="MobiDB-lite"/>
    </source>
</evidence>
<reference evidence="5" key="2">
    <citation type="journal article" date="2010" name="BMC Plant Biol.">
        <title>Sequencing of 6.7 Mb of the melon genome using a BAC pooling strategy.</title>
        <authorList>
            <person name="Gonzalez V.M."/>
            <person name="Benjak A."/>
            <person name="Henaff E.M."/>
            <person name="Mir G."/>
            <person name="Casacuberta J.M."/>
            <person name="Garcia-Mas J."/>
            <person name="Puigdomenech P."/>
        </authorList>
    </citation>
    <scope>NUCLEOTIDE SEQUENCE</scope>
    <source>
        <tissue evidence="5">Young leaves</tissue>
    </source>
</reference>
<reference evidence="5" key="1">
    <citation type="journal article" date="2010" name="BMC Genomics">
        <title>Generation of a BAC-based physical map of the melon genome.</title>
        <authorList>
            <person name="Gonzalez V.M."/>
            <person name="Garcia-Mas J."/>
            <person name="Arus P."/>
            <person name="Puigdomenech P."/>
        </authorList>
    </citation>
    <scope>NUCLEOTIDE SEQUENCE</scope>
    <source>
        <tissue evidence="5">Young leaves</tissue>
    </source>
</reference>
<dbReference type="AlphaFoldDB" id="E5GBW1"/>
<name>E5GBW1_CUCME</name>
<keyword evidence="2 5" id="KW-0808">Transferase</keyword>
<dbReference type="PANTHER" id="PTHR31623">
    <property type="entry name" value="F21J9.9"/>
    <property type="match status" value="1"/>
</dbReference>
<evidence type="ECO:0000256" key="3">
    <source>
        <dbReference type="ARBA" id="ARBA00023315"/>
    </source>
</evidence>
<keyword evidence="3" id="KW-0012">Acyltransferase</keyword>
<dbReference type="InterPro" id="IPR023213">
    <property type="entry name" value="CAT-like_dom_sf"/>
</dbReference>